<sequence>CNESPLSEKHAICFFQLLAYEQDIKEPYNEHYYGAIEIMSVVDILECSKAKKAADFNKLNPLLSVQTSL</sequence>
<dbReference type="InParanoid" id="A0A1X7SLD6"/>
<proteinExistence type="predicted"/>
<evidence type="ECO:0000313" key="1">
    <source>
        <dbReference type="EnsemblMetazoa" id="Aqu2.1.02849_001"/>
    </source>
</evidence>
<protein>
    <submittedName>
        <fullName evidence="1">Uncharacterized protein</fullName>
    </submittedName>
</protein>
<reference evidence="1" key="1">
    <citation type="submission" date="2017-05" db="UniProtKB">
        <authorList>
            <consortium name="EnsemblMetazoa"/>
        </authorList>
    </citation>
    <scope>IDENTIFICATION</scope>
</reference>
<accession>A0A1X7SLD6</accession>
<name>A0A1X7SLD6_AMPQE</name>
<organism evidence="1">
    <name type="scientific">Amphimedon queenslandica</name>
    <name type="common">Sponge</name>
    <dbReference type="NCBI Taxonomy" id="400682"/>
    <lineage>
        <taxon>Eukaryota</taxon>
        <taxon>Metazoa</taxon>
        <taxon>Porifera</taxon>
        <taxon>Demospongiae</taxon>
        <taxon>Heteroscleromorpha</taxon>
        <taxon>Haplosclerida</taxon>
        <taxon>Niphatidae</taxon>
        <taxon>Amphimedon</taxon>
    </lineage>
</organism>
<dbReference type="EnsemblMetazoa" id="Aqu2.1.02849_001">
    <property type="protein sequence ID" value="Aqu2.1.02849_001"/>
    <property type="gene ID" value="Aqu2.1.02849"/>
</dbReference>
<dbReference type="AlphaFoldDB" id="A0A1X7SLD6"/>